<dbReference type="Gene3D" id="3.40.50.150">
    <property type="entry name" value="Vaccinia Virus protein VP39"/>
    <property type="match status" value="1"/>
</dbReference>
<dbReference type="GO" id="GO:0032259">
    <property type="term" value="P:methylation"/>
    <property type="evidence" value="ECO:0007669"/>
    <property type="project" value="UniProtKB-KW"/>
</dbReference>
<evidence type="ECO:0000259" key="6">
    <source>
        <dbReference type="Pfam" id="PF05175"/>
    </source>
</evidence>
<reference evidence="8 11" key="3">
    <citation type="submission" date="2021-03" db="EMBL/GenBank/DDBJ databases">
        <title>Genomic Encyclopedia of Type Strains, Phase IV (KMG-IV): sequencing the most valuable type-strain genomes for metagenomic binning, comparative biology and taxonomic classification.</title>
        <authorList>
            <person name="Goeker M."/>
        </authorList>
    </citation>
    <scope>NUCLEOTIDE SEQUENCE [LARGE SCALE GENOMIC DNA]</scope>
    <source>
        <strain evidence="8 11">DSM 22420</strain>
    </source>
</reference>
<comment type="catalytic activity">
    <reaction evidence="5">
        <text>L-glutaminyl-[peptide chain release factor] + S-adenosyl-L-methionine = N(5)-methyl-L-glutaminyl-[peptide chain release factor] + S-adenosyl-L-homocysteine + H(+)</text>
        <dbReference type="Rhea" id="RHEA:42896"/>
        <dbReference type="Rhea" id="RHEA-COMP:10271"/>
        <dbReference type="Rhea" id="RHEA-COMP:10272"/>
        <dbReference type="ChEBI" id="CHEBI:15378"/>
        <dbReference type="ChEBI" id="CHEBI:30011"/>
        <dbReference type="ChEBI" id="CHEBI:57856"/>
        <dbReference type="ChEBI" id="CHEBI:59789"/>
        <dbReference type="ChEBI" id="CHEBI:61891"/>
        <dbReference type="EC" id="2.1.1.297"/>
    </reaction>
</comment>
<dbReference type="InterPro" id="IPR040758">
    <property type="entry name" value="PrmC_N"/>
</dbReference>
<evidence type="ECO:0000313" key="8">
    <source>
        <dbReference type="EMBL" id="MBP1952178.1"/>
    </source>
</evidence>
<dbReference type="EC" id="2.1.1.297" evidence="1"/>
<dbReference type="Proteomes" id="UP001519348">
    <property type="component" value="Unassembled WGS sequence"/>
</dbReference>
<dbReference type="EMBL" id="JAGGKN010000003">
    <property type="protein sequence ID" value="MBP1952178.1"/>
    <property type="molecule type" value="Genomic_DNA"/>
</dbReference>
<dbReference type="OrthoDB" id="9800643at2"/>
<dbReference type="AlphaFoldDB" id="A0A1G9DTJ9"/>
<dbReference type="CDD" id="cd02440">
    <property type="entry name" value="AdoMet_MTases"/>
    <property type="match status" value="1"/>
</dbReference>
<dbReference type="InterPro" id="IPR002052">
    <property type="entry name" value="DNA_methylase_N6_adenine_CS"/>
</dbReference>
<evidence type="ECO:0000256" key="1">
    <source>
        <dbReference type="ARBA" id="ARBA00012771"/>
    </source>
</evidence>
<dbReference type="GO" id="GO:0102559">
    <property type="term" value="F:peptide chain release factor N(5)-glutamine methyltransferase activity"/>
    <property type="evidence" value="ECO:0007669"/>
    <property type="project" value="UniProtKB-EC"/>
</dbReference>
<keyword evidence="4" id="KW-0949">S-adenosyl-L-methionine</keyword>
<sequence>MKQYKAILKEAEASLSVSGQESRIASIVMEELFDINLTRLMIYGDDIMPAADCEKYMDVISRVCKNEPYQYVLGKAFFYDSYFKVTPDTLIPRNETEELVQFILDKEADDGLTAVDIGTGTGAIGLTLQRHWTSNKVIVTDLFEAALEVAKDNGELLGVSVEYLQGSLFEPLTAQKIKADVIVSNPPYISNEERHLMTPSVLEHEPDTALFAAEDGLALYKEMINGLPEVLKPGGRVYFEIGFNQAAALKSYIDKVWPGIDVHVVKDINQQDRILHFTWGEAID</sequence>
<reference evidence="9" key="2">
    <citation type="submission" date="2016-10" db="EMBL/GenBank/DDBJ databases">
        <authorList>
            <person name="de Groot N.N."/>
        </authorList>
    </citation>
    <scope>NUCLEOTIDE SEQUENCE [LARGE SCALE GENOMIC DNA]</scope>
    <source>
        <strain evidence="9">CGMCC 1.8911</strain>
    </source>
</reference>
<dbReference type="RefSeq" id="WP_092599625.1">
    <property type="nucleotide sequence ID" value="NZ_BMCN01000003.1"/>
</dbReference>
<evidence type="ECO:0000256" key="2">
    <source>
        <dbReference type="ARBA" id="ARBA00022603"/>
    </source>
</evidence>
<dbReference type="PROSITE" id="PS00092">
    <property type="entry name" value="N6_MTASE"/>
    <property type="match status" value="1"/>
</dbReference>
<dbReference type="Gene3D" id="1.10.8.10">
    <property type="entry name" value="DNA helicase RuvA subunit, C-terminal domain"/>
    <property type="match status" value="1"/>
</dbReference>
<dbReference type="Pfam" id="PF05175">
    <property type="entry name" value="MTS"/>
    <property type="match status" value="1"/>
</dbReference>
<dbReference type="PANTHER" id="PTHR18895:SF74">
    <property type="entry name" value="MTRF1L RELEASE FACTOR GLUTAMINE METHYLTRANSFERASE"/>
    <property type="match status" value="1"/>
</dbReference>
<feature type="domain" description="Methyltransferase small" evidence="6">
    <location>
        <begin position="110"/>
        <end position="195"/>
    </location>
</feature>
<evidence type="ECO:0000256" key="5">
    <source>
        <dbReference type="ARBA" id="ARBA00048391"/>
    </source>
</evidence>
<dbReference type="SUPFAM" id="SSF53335">
    <property type="entry name" value="S-adenosyl-L-methionine-dependent methyltransferases"/>
    <property type="match status" value="1"/>
</dbReference>
<dbReference type="PANTHER" id="PTHR18895">
    <property type="entry name" value="HEMK METHYLTRANSFERASE"/>
    <property type="match status" value="1"/>
</dbReference>
<dbReference type="InterPro" id="IPR007848">
    <property type="entry name" value="Small_mtfrase_dom"/>
</dbReference>
<name>A0A1G9DTJ9_9STAP</name>
<dbReference type="Proteomes" id="UP000242700">
    <property type="component" value="Unassembled WGS sequence"/>
</dbReference>
<evidence type="ECO:0000259" key="7">
    <source>
        <dbReference type="Pfam" id="PF17827"/>
    </source>
</evidence>
<evidence type="ECO:0000313" key="10">
    <source>
        <dbReference type="Proteomes" id="UP000242700"/>
    </source>
</evidence>
<protein>
    <recommendedName>
        <fullName evidence="1">peptide chain release factor N(5)-glutamine methyltransferase</fullName>
        <ecNumber evidence="1">2.1.1.297</ecNumber>
    </recommendedName>
</protein>
<evidence type="ECO:0000256" key="3">
    <source>
        <dbReference type="ARBA" id="ARBA00022679"/>
    </source>
</evidence>
<keyword evidence="2 9" id="KW-0489">Methyltransferase</keyword>
<organism evidence="9 10">
    <name type="scientific">Jeotgalicoccus aerolatus</name>
    <dbReference type="NCBI Taxonomy" id="709510"/>
    <lineage>
        <taxon>Bacteria</taxon>
        <taxon>Bacillati</taxon>
        <taxon>Bacillota</taxon>
        <taxon>Bacilli</taxon>
        <taxon>Bacillales</taxon>
        <taxon>Staphylococcaceae</taxon>
        <taxon>Jeotgalicoccus</taxon>
    </lineage>
</organism>
<accession>A0A1G9DTJ9</accession>
<dbReference type="NCBIfam" id="TIGR03534">
    <property type="entry name" value="RF_mod_PrmC"/>
    <property type="match status" value="1"/>
</dbReference>
<keyword evidence="3 9" id="KW-0808">Transferase</keyword>
<evidence type="ECO:0000256" key="4">
    <source>
        <dbReference type="ARBA" id="ARBA00022691"/>
    </source>
</evidence>
<gene>
    <name evidence="8" type="ORF">J2Z27_001217</name>
    <name evidence="9" type="ORF">SAMN05216187_11351</name>
</gene>
<evidence type="ECO:0000313" key="11">
    <source>
        <dbReference type="Proteomes" id="UP001519348"/>
    </source>
</evidence>
<proteinExistence type="predicted"/>
<dbReference type="Pfam" id="PF17827">
    <property type="entry name" value="PrmC_N"/>
    <property type="match status" value="1"/>
</dbReference>
<keyword evidence="11" id="KW-1185">Reference proteome</keyword>
<evidence type="ECO:0000313" key="9">
    <source>
        <dbReference type="EMBL" id="SDK67169.1"/>
    </source>
</evidence>
<dbReference type="InterPro" id="IPR004556">
    <property type="entry name" value="HemK-like"/>
</dbReference>
<feature type="domain" description="Release factor glutamine methyltransferase N-terminal" evidence="7">
    <location>
        <begin position="7"/>
        <end position="74"/>
    </location>
</feature>
<dbReference type="EMBL" id="FNFI01000013">
    <property type="protein sequence ID" value="SDK67169.1"/>
    <property type="molecule type" value="Genomic_DNA"/>
</dbReference>
<dbReference type="InterPro" id="IPR019874">
    <property type="entry name" value="RF_methyltr_PrmC"/>
</dbReference>
<dbReference type="NCBIfam" id="TIGR00536">
    <property type="entry name" value="hemK_fam"/>
    <property type="match status" value="1"/>
</dbReference>
<dbReference type="GO" id="GO:0003676">
    <property type="term" value="F:nucleic acid binding"/>
    <property type="evidence" value="ECO:0007669"/>
    <property type="project" value="InterPro"/>
</dbReference>
<dbReference type="STRING" id="586411.SAMN05216187_11351"/>
<dbReference type="InterPro" id="IPR029063">
    <property type="entry name" value="SAM-dependent_MTases_sf"/>
</dbReference>
<reference evidence="10" key="1">
    <citation type="submission" date="2016-10" db="EMBL/GenBank/DDBJ databases">
        <authorList>
            <person name="Varghese N."/>
            <person name="Submissions S."/>
        </authorList>
    </citation>
    <scope>NUCLEOTIDE SEQUENCE [LARGE SCALE GENOMIC DNA]</scope>
    <source>
        <strain evidence="10">CGMCC 1.8911</strain>
    </source>
</reference>
<dbReference type="InterPro" id="IPR050320">
    <property type="entry name" value="N5-glutamine_MTase"/>
</dbReference>